<dbReference type="AlphaFoldDB" id="A0A5J6V9H2"/>
<keyword evidence="1" id="KW-0472">Membrane</keyword>
<keyword evidence="3" id="KW-1185">Reference proteome</keyword>
<dbReference type="RefSeq" id="WP_158062176.1">
    <property type="nucleotide sequence ID" value="NZ_CP044427.1"/>
</dbReference>
<dbReference type="EMBL" id="CP044427">
    <property type="protein sequence ID" value="QFG69682.1"/>
    <property type="molecule type" value="Genomic_DNA"/>
</dbReference>
<feature type="transmembrane region" description="Helical" evidence="1">
    <location>
        <begin position="81"/>
        <end position="100"/>
    </location>
</feature>
<accession>A0A5J6V9H2</accession>
<dbReference type="OrthoDB" id="4871603at2"/>
<keyword evidence="1" id="KW-1133">Transmembrane helix</keyword>
<sequence length="135" mass="14095">MARPALKDRLFTALCVLGAVVVLVGGMARGNPRVAVVGAVFFLGYAGLQSVTRRLTPAARLVSGSEADHAERMAQFRATRLAGQVALLVAGVGLGLELGVEWGPGLWVAGTALLVVAVFVMGLAWFSPRAVTPRR</sequence>
<organism evidence="2 3">
    <name type="scientific">Ornithinimicrobium pratense</name>
    <dbReference type="NCBI Taxonomy" id="2593973"/>
    <lineage>
        <taxon>Bacteria</taxon>
        <taxon>Bacillati</taxon>
        <taxon>Actinomycetota</taxon>
        <taxon>Actinomycetes</taxon>
        <taxon>Micrococcales</taxon>
        <taxon>Ornithinimicrobiaceae</taxon>
        <taxon>Ornithinimicrobium</taxon>
    </lineage>
</organism>
<name>A0A5J6V9H2_9MICO</name>
<dbReference type="Proteomes" id="UP000326546">
    <property type="component" value="Chromosome"/>
</dbReference>
<evidence type="ECO:0000256" key="1">
    <source>
        <dbReference type="SAM" id="Phobius"/>
    </source>
</evidence>
<dbReference type="KEGG" id="serw:FY030_14105"/>
<feature type="transmembrane region" description="Helical" evidence="1">
    <location>
        <begin position="34"/>
        <end position="51"/>
    </location>
</feature>
<evidence type="ECO:0000313" key="2">
    <source>
        <dbReference type="EMBL" id="QFG69682.1"/>
    </source>
</evidence>
<protein>
    <recommendedName>
        <fullName evidence="4">DUF2178 domain-containing protein</fullName>
    </recommendedName>
</protein>
<feature type="transmembrane region" description="Helical" evidence="1">
    <location>
        <begin position="106"/>
        <end position="126"/>
    </location>
</feature>
<evidence type="ECO:0008006" key="4">
    <source>
        <dbReference type="Google" id="ProtNLM"/>
    </source>
</evidence>
<proteinExistence type="predicted"/>
<keyword evidence="1" id="KW-0812">Transmembrane</keyword>
<feature type="transmembrane region" description="Helical" evidence="1">
    <location>
        <begin position="10"/>
        <end position="28"/>
    </location>
</feature>
<gene>
    <name evidence="2" type="ORF">FY030_14105</name>
</gene>
<reference evidence="2 3" key="1">
    <citation type="submission" date="2019-09" db="EMBL/GenBank/DDBJ databases">
        <title>Serinicoccus pratensis sp. nov., isolated from meadow soil.</title>
        <authorList>
            <person name="Zhang W."/>
        </authorList>
    </citation>
    <scope>NUCLEOTIDE SEQUENCE [LARGE SCALE GENOMIC DNA]</scope>
    <source>
        <strain evidence="2 3">W204</strain>
    </source>
</reference>
<evidence type="ECO:0000313" key="3">
    <source>
        <dbReference type="Proteomes" id="UP000326546"/>
    </source>
</evidence>